<comment type="caution">
    <text evidence="5">The sequence shown here is derived from an EMBL/GenBank/DDBJ whole genome shotgun (WGS) entry which is preliminary data.</text>
</comment>
<dbReference type="OrthoDB" id="159299at2759"/>
<dbReference type="GO" id="GO:0030150">
    <property type="term" value="P:protein import into mitochondrial matrix"/>
    <property type="evidence" value="ECO:0007669"/>
    <property type="project" value="TreeGrafter"/>
</dbReference>
<dbReference type="Proteomes" id="UP000554482">
    <property type="component" value="Unassembled WGS sequence"/>
</dbReference>
<dbReference type="AlphaFoldDB" id="A0A7J6VJ33"/>
<name>A0A7J6VJ33_THATH</name>
<keyword evidence="2" id="KW-0812">Transmembrane</keyword>
<evidence type="ECO:0000313" key="6">
    <source>
        <dbReference type="Proteomes" id="UP000554482"/>
    </source>
</evidence>
<accession>A0A7J6VJ33</accession>
<comment type="subcellular location">
    <subcellularLocation>
        <location evidence="1">Membrane</location>
        <topology evidence="1">Multi-pass membrane protein</topology>
    </subcellularLocation>
</comment>
<dbReference type="PANTHER" id="PTHR15371:SF24">
    <property type="entry name" value="MITOCHONDRIAL IMPORT INNER MEMBRANE TRANSLOCASE SUBUNIT TIM23-3"/>
    <property type="match status" value="1"/>
</dbReference>
<dbReference type="PANTHER" id="PTHR15371">
    <property type="entry name" value="TIM23"/>
    <property type="match status" value="1"/>
</dbReference>
<organism evidence="5 6">
    <name type="scientific">Thalictrum thalictroides</name>
    <name type="common">Rue-anemone</name>
    <name type="synonym">Anemone thalictroides</name>
    <dbReference type="NCBI Taxonomy" id="46969"/>
    <lineage>
        <taxon>Eukaryota</taxon>
        <taxon>Viridiplantae</taxon>
        <taxon>Streptophyta</taxon>
        <taxon>Embryophyta</taxon>
        <taxon>Tracheophyta</taxon>
        <taxon>Spermatophyta</taxon>
        <taxon>Magnoliopsida</taxon>
        <taxon>Ranunculales</taxon>
        <taxon>Ranunculaceae</taxon>
        <taxon>Thalictroideae</taxon>
        <taxon>Thalictrum</taxon>
    </lineage>
</organism>
<evidence type="ECO:0000256" key="1">
    <source>
        <dbReference type="ARBA" id="ARBA00004141"/>
    </source>
</evidence>
<protein>
    <submittedName>
        <fullName evidence="5">Mitochondrial import inner membrane translocase subunit tim23-3</fullName>
    </submittedName>
</protein>
<keyword evidence="3" id="KW-1133">Transmembrane helix</keyword>
<proteinExistence type="predicted"/>
<evidence type="ECO:0000256" key="3">
    <source>
        <dbReference type="ARBA" id="ARBA00022989"/>
    </source>
</evidence>
<keyword evidence="4" id="KW-0472">Membrane</keyword>
<dbReference type="GO" id="GO:0005744">
    <property type="term" value="C:TIM23 mitochondrial import inner membrane translocase complex"/>
    <property type="evidence" value="ECO:0007669"/>
    <property type="project" value="TreeGrafter"/>
</dbReference>
<keyword evidence="6" id="KW-1185">Reference proteome</keyword>
<sequence>MENSSDQNYPPPRRLLNPYGSLQQPNLHEKSVFQRPSFENSLLYYTGSLYLTGAILGGAKGTIEGIMAAERGDTINIRVNRILNAGGHVGSKYGNSLGVLGFLFQVMESGIIYYRDGNDGISSSVLAGLGAGAIYKARSGPRSAALAGVIGGLAAAGAKQAVPVIQRYVTF</sequence>
<evidence type="ECO:0000313" key="5">
    <source>
        <dbReference type="EMBL" id="KAF5185126.1"/>
    </source>
</evidence>
<dbReference type="Pfam" id="PF02466">
    <property type="entry name" value="Tim17"/>
    <property type="match status" value="1"/>
</dbReference>
<reference evidence="5 6" key="1">
    <citation type="submission" date="2020-06" db="EMBL/GenBank/DDBJ databases">
        <title>Transcriptomic and genomic resources for Thalictrum thalictroides and T. hernandezii: Facilitating candidate gene discovery in an emerging model plant lineage.</title>
        <authorList>
            <person name="Arias T."/>
            <person name="Riano-Pachon D.M."/>
            <person name="Di Stilio V.S."/>
        </authorList>
    </citation>
    <scope>NUCLEOTIDE SEQUENCE [LARGE SCALE GENOMIC DNA]</scope>
    <source>
        <strain evidence="6">cv. WT478/WT964</strain>
        <tissue evidence="5">Leaves</tissue>
    </source>
</reference>
<dbReference type="EMBL" id="JABWDY010031106">
    <property type="protein sequence ID" value="KAF5185126.1"/>
    <property type="molecule type" value="Genomic_DNA"/>
</dbReference>
<evidence type="ECO:0000256" key="4">
    <source>
        <dbReference type="ARBA" id="ARBA00023136"/>
    </source>
</evidence>
<dbReference type="InterPro" id="IPR045238">
    <property type="entry name" value="Tim23-like"/>
</dbReference>
<dbReference type="GO" id="GO:0008320">
    <property type="term" value="F:protein transmembrane transporter activity"/>
    <property type="evidence" value="ECO:0007669"/>
    <property type="project" value="TreeGrafter"/>
</dbReference>
<evidence type="ECO:0000256" key="2">
    <source>
        <dbReference type="ARBA" id="ARBA00022692"/>
    </source>
</evidence>
<gene>
    <name evidence="5" type="ORF">FRX31_025287</name>
</gene>